<dbReference type="GO" id="GO:0016987">
    <property type="term" value="F:sigma factor activity"/>
    <property type="evidence" value="ECO:0007669"/>
    <property type="project" value="UniProtKB-KW"/>
</dbReference>
<sequence length="503" mass="57579">MKDILSRKKVQTLLLKGQTQGFLTESDILLVFPNPEVDLEGLETFLAILEKESIEVLYADDMPTKPLKMSLEEKIKILESIQASVTGNPLRSYLQEIGKIPLLTQEEEQVLAERKDFGVVLEFFQILLFFQSWFVEVYKLKKGPLEEAVLKLLKQYATRQPFTKPSGGLSFQPIYNSEGMHNYFEVFTKELKEKGVGGFIAFVKDGLKNKPIEEFPGALARLEAEWNVAVGRFSAEIFAKVPKVTVVAERAMAKYLNEGEKAKALLTLANLRLVVSVAKRYARKGLDFLDLIQEGNIGLMKAVHKFDRRKGFKFSTYATWWIRQSITRAIADQGRTIRIPVHMHETINKLRKVKTQLASKLGRTPTPSELARAMEMDREKLEYIDQISQHPTSLTGERSSSSGDEDDVQLAEIVADTRIEGPEEEAAREILHKELIDLLRDLPERERRVLELRFGLVDGVVRTLEEVGKEFKVTRERIRQIEAKALYRLREIAEEKRLSTYIH</sequence>
<dbReference type="GO" id="GO:0003677">
    <property type="term" value="F:DNA binding"/>
    <property type="evidence" value="ECO:0007669"/>
    <property type="project" value="UniProtKB-KW"/>
</dbReference>
<dbReference type="Pfam" id="PF03979">
    <property type="entry name" value="Sigma70_r1_1"/>
    <property type="match status" value="1"/>
</dbReference>
<dbReference type="InterPro" id="IPR009042">
    <property type="entry name" value="RNA_pol_sigma70_r1_2"/>
</dbReference>
<evidence type="ECO:0000313" key="10">
    <source>
        <dbReference type="EMBL" id="PJA13283.1"/>
    </source>
</evidence>
<dbReference type="FunFam" id="1.10.601.10:FF:000001">
    <property type="entry name" value="RNA polymerase sigma factor SigA"/>
    <property type="match status" value="1"/>
</dbReference>
<feature type="region of interest" description="Disordered" evidence="7">
    <location>
        <begin position="387"/>
        <end position="407"/>
    </location>
</feature>
<evidence type="ECO:0000256" key="2">
    <source>
        <dbReference type="ARBA" id="ARBA00023015"/>
    </source>
</evidence>
<keyword evidence="2 6" id="KW-0805">Transcription regulation</keyword>
<dbReference type="PANTHER" id="PTHR30603:SF60">
    <property type="entry name" value="RNA POLYMERASE SIGMA FACTOR RPOD"/>
    <property type="match status" value="1"/>
</dbReference>
<feature type="domain" description="RNA polymerase sigma-70" evidence="9">
    <location>
        <begin position="463"/>
        <end position="489"/>
    </location>
</feature>
<evidence type="ECO:0000256" key="5">
    <source>
        <dbReference type="ARBA" id="ARBA00023163"/>
    </source>
</evidence>
<dbReference type="PRINTS" id="PR00046">
    <property type="entry name" value="SIGMA70FCT"/>
</dbReference>
<dbReference type="InterPro" id="IPR007624">
    <property type="entry name" value="RNA_pol_sigma70_r3"/>
</dbReference>
<dbReference type="InterPro" id="IPR013324">
    <property type="entry name" value="RNA_pol_sigma_r3/r4-like"/>
</dbReference>
<dbReference type="AlphaFoldDB" id="A0A2M7W1D3"/>
<comment type="caution">
    <text evidence="10">The sequence shown here is derived from an EMBL/GenBank/DDBJ whole genome shotgun (WGS) entry which is preliminary data.</text>
</comment>
<keyword evidence="4 6" id="KW-0238">DNA-binding</keyword>
<dbReference type="InterPro" id="IPR050239">
    <property type="entry name" value="Sigma-70_RNA_pol_init_factors"/>
</dbReference>
<name>A0A2M7W1D3_9BACT</name>
<dbReference type="InterPro" id="IPR007127">
    <property type="entry name" value="RNA_pol_sigma_70_r1_1"/>
</dbReference>
<dbReference type="EMBL" id="PFQB01000091">
    <property type="protein sequence ID" value="PJA13283.1"/>
    <property type="molecule type" value="Genomic_DNA"/>
</dbReference>
<evidence type="ECO:0000256" key="6">
    <source>
        <dbReference type="RuleBase" id="RU362124"/>
    </source>
</evidence>
<dbReference type="PROSITE" id="PS00716">
    <property type="entry name" value="SIGMA70_2"/>
    <property type="match status" value="1"/>
</dbReference>
<dbReference type="NCBIfam" id="TIGR02937">
    <property type="entry name" value="sigma70-ECF"/>
    <property type="match status" value="1"/>
</dbReference>
<dbReference type="PANTHER" id="PTHR30603">
    <property type="entry name" value="RNA POLYMERASE SIGMA FACTOR RPO"/>
    <property type="match status" value="1"/>
</dbReference>
<dbReference type="GO" id="GO:0006352">
    <property type="term" value="P:DNA-templated transcription initiation"/>
    <property type="evidence" value="ECO:0007669"/>
    <property type="project" value="InterPro"/>
</dbReference>
<dbReference type="Pfam" id="PF00140">
    <property type="entry name" value="Sigma70_r1_2"/>
    <property type="match status" value="1"/>
</dbReference>
<accession>A0A2M7W1D3</accession>
<organism evidence="10 11">
    <name type="scientific">Candidatus Dojkabacteria bacterium CG_4_10_14_0_2_um_filter_Dojkabacteria_WS6_41_15</name>
    <dbReference type="NCBI Taxonomy" id="2014249"/>
    <lineage>
        <taxon>Bacteria</taxon>
        <taxon>Candidatus Dojkabacteria</taxon>
    </lineage>
</organism>
<dbReference type="InterPro" id="IPR042189">
    <property type="entry name" value="RNA_pol_sigma_70_r1_1_sf"/>
</dbReference>
<keyword evidence="3 6" id="KW-0731">Sigma factor</keyword>
<dbReference type="InterPro" id="IPR007630">
    <property type="entry name" value="RNA_pol_sigma70_r4"/>
</dbReference>
<evidence type="ECO:0000256" key="7">
    <source>
        <dbReference type="SAM" id="MobiDB-lite"/>
    </source>
</evidence>
<dbReference type="SUPFAM" id="SSF88946">
    <property type="entry name" value="Sigma2 domain of RNA polymerase sigma factors"/>
    <property type="match status" value="1"/>
</dbReference>
<dbReference type="InterPro" id="IPR013325">
    <property type="entry name" value="RNA_pol_sigma_r2"/>
</dbReference>
<dbReference type="Pfam" id="PF04545">
    <property type="entry name" value="Sigma70_r4"/>
    <property type="match status" value="1"/>
</dbReference>
<evidence type="ECO:0000259" key="9">
    <source>
        <dbReference type="PROSITE" id="PS00716"/>
    </source>
</evidence>
<dbReference type="Gene3D" id="1.10.10.10">
    <property type="entry name" value="Winged helix-like DNA-binding domain superfamily/Winged helix DNA-binding domain"/>
    <property type="match status" value="2"/>
</dbReference>
<evidence type="ECO:0000256" key="3">
    <source>
        <dbReference type="ARBA" id="ARBA00023082"/>
    </source>
</evidence>
<comment type="function">
    <text evidence="6">Sigma factors are initiation factors that promote the attachment of RNA polymerase to specific initiation sites and are then released.</text>
</comment>
<dbReference type="Gene3D" id="1.10.601.10">
    <property type="entry name" value="RNA Polymerase Primary Sigma Factor"/>
    <property type="match status" value="1"/>
</dbReference>
<comment type="similarity">
    <text evidence="1 6">Belongs to the sigma-70 factor family.</text>
</comment>
<feature type="compositionally biased region" description="Polar residues" evidence="7">
    <location>
        <begin position="387"/>
        <end position="398"/>
    </location>
</feature>
<dbReference type="Gene3D" id="1.10.220.120">
    <property type="entry name" value="Sigma-70 factor, region 1.1"/>
    <property type="match status" value="1"/>
</dbReference>
<feature type="domain" description="RNA polymerase sigma-70" evidence="8">
    <location>
        <begin position="290"/>
        <end position="303"/>
    </location>
</feature>
<evidence type="ECO:0000256" key="4">
    <source>
        <dbReference type="ARBA" id="ARBA00023125"/>
    </source>
</evidence>
<evidence type="ECO:0000256" key="1">
    <source>
        <dbReference type="ARBA" id="ARBA00007788"/>
    </source>
</evidence>
<dbReference type="InterPro" id="IPR014284">
    <property type="entry name" value="RNA_pol_sigma-70_dom"/>
</dbReference>
<dbReference type="InterPro" id="IPR000943">
    <property type="entry name" value="RNA_pol_sigma70"/>
</dbReference>
<dbReference type="SUPFAM" id="SSF88659">
    <property type="entry name" value="Sigma3 and sigma4 domains of RNA polymerase sigma factors"/>
    <property type="match status" value="2"/>
</dbReference>
<keyword evidence="5 6" id="KW-0804">Transcription</keyword>
<dbReference type="PROSITE" id="PS00715">
    <property type="entry name" value="SIGMA70_1"/>
    <property type="match status" value="1"/>
</dbReference>
<gene>
    <name evidence="10" type="ORF">COX64_03585</name>
</gene>
<dbReference type="Proteomes" id="UP000228952">
    <property type="component" value="Unassembled WGS sequence"/>
</dbReference>
<dbReference type="CDD" id="cd06171">
    <property type="entry name" value="Sigma70_r4"/>
    <property type="match status" value="1"/>
</dbReference>
<proteinExistence type="inferred from homology"/>
<reference evidence="11" key="1">
    <citation type="submission" date="2017-09" db="EMBL/GenBank/DDBJ databases">
        <title>Depth-based differentiation of microbial function through sediment-hosted aquifers and enrichment of novel symbionts in the deep terrestrial subsurface.</title>
        <authorList>
            <person name="Probst A.J."/>
            <person name="Ladd B."/>
            <person name="Jarett J.K."/>
            <person name="Geller-Mcgrath D.E."/>
            <person name="Sieber C.M.K."/>
            <person name="Emerson J.B."/>
            <person name="Anantharaman K."/>
            <person name="Thomas B.C."/>
            <person name="Malmstrom R."/>
            <person name="Stieglmeier M."/>
            <person name="Klingl A."/>
            <person name="Woyke T."/>
            <person name="Ryan C.M."/>
            <person name="Banfield J.F."/>
        </authorList>
    </citation>
    <scope>NUCLEOTIDE SEQUENCE [LARGE SCALE GENOMIC DNA]</scope>
</reference>
<dbReference type="InterPro" id="IPR036388">
    <property type="entry name" value="WH-like_DNA-bd_sf"/>
</dbReference>
<evidence type="ECO:0000313" key="11">
    <source>
        <dbReference type="Proteomes" id="UP000228952"/>
    </source>
</evidence>
<dbReference type="InterPro" id="IPR007627">
    <property type="entry name" value="RNA_pol_sigma70_r2"/>
</dbReference>
<dbReference type="Pfam" id="PF04539">
    <property type="entry name" value="Sigma70_r3"/>
    <property type="match status" value="1"/>
</dbReference>
<evidence type="ECO:0000259" key="8">
    <source>
        <dbReference type="PROSITE" id="PS00715"/>
    </source>
</evidence>
<dbReference type="Pfam" id="PF04542">
    <property type="entry name" value="Sigma70_r2"/>
    <property type="match status" value="1"/>
</dbReference>
<protein>
    <recommendedName>
        <fullName evidence="6">RNA polymerase sigma factor</fullName>
    </recommendedName>
</protein>